<dbReference type="Proteomes" id="UP000520814">
    <property type="component" value="Unassembled WGS sequence"/>
</dbReference>
<keyword evidence="1 3" id="KW-0328">Glycosyltransferase</keyword>
<dbReference type="GO" id="GO:0008713">
    <property type="term" value="F:ADP-heptose-lipopolysaccharide heptosyltransferase activity"/>
    <property type="evidence" value="ECO:0007669"/>
    <property type="project" value="TreeGrafter"/>
</dbReference>
<gene>
    <name evidence="3" type="ORF">HNQ39_001970</name>
</gene>
<dbReference type="GO" id="GO:0005829">
    <property type="term" value="C:cytosol"/>
    <property type="evidence" value="ECO:0007669"/>
    <property type="project" value="TreeGrafter"/>
</dbReference>
<comment type="caution">
    <text evidence="3">The sequence shown here is derived from an EMBL/GenBank/DDBJ whole genome shotgun (WGS) entry which is preliminary data.</text>
</comment>
<dbReference type="CDD" id="cd03789">
    <property type="entry name" value="GT9_LPS_heptosyltransferase"/>
    <property type="match status" value="1"/>
</dbReference>
<dbReference type="InterPro" id="IPR051199">
    <property type="entry name" value="LPS_LOS_Heptosyltrfase"/>
</dbReference>
<dbReference type="PANTHER" id="PTHR30160">
    <property type="entry name" value="TETRAACYLDISACCHARIDE 4'-KINASE-RELATED"/>
    <property type="match status" value="1"/>
</dbReference>
<accession>A0A7W9W589</accession>
<dbReference type="InterPro" id="IPR002201">
    <property type="entry name" value="Glyco_trans_9"/>
</dbReference>
<dbReference type="Gene3D" id="3.40.50.2000">
    <property type="entry name" value="Glycogen Phosphorylase B"/>
    <property type="match status" value="2"/>
</dbReference>
<dbReference type="SUPFAM" id="SSF53756">
    <property type="entry name" value="UDP-Glycosyltransferase/glycogen phosphorylase"/>
    <property type="match status" value="1"/>
</dbReference>
<reference evidence="3 4" key="1">
    <citation type="submission" date="2020-08" db="EMBL/GenBank/DDBJ databases">
        <title>Genomic Encyclopedia of Type Strains, Phase IV (KMG-IV): sequencing the most valuable type-strain genomes for metagenomic binning, comparative biology and taxonomic classification.</title>
        <authorList>
            <person name="Goeker M."/>
        </authorList>
    </citation>
    <scope>NUCLEOTIDE SEQUENCE [LARGE SCALE GENOMIC DNA]</scope>
    <source>
        <strain evidence="3 4">DSM 23562</strain>
    </source>
</reference>
<dbReference type="EMBL" id="JACHGW010000002">
    <property type="protein sequence ID" value="MBB6050179.1"/>
    <property type="molecule type" value="Genomic_DNA"/>
</dbReference>
<proteinExistence type="predicted"/>
<keyword evidence="4" id="KW-1185">Reference proteome</keyword>
<evidence type="ECO:0000313" key="4">
    <source>
        <dbReference type="Proteomes" id="UP000520814"/>
    </source>
</evidence>
<name>A0A7W9W589_ARMRO</name>
<organism evidence="3 4">
    <name type="scientific">Armatimonas rosea</name>
    <dbReference type="NCBI Taxonomy" id="685828"/>
    <lineage>
        <taxon>Bacteria</taxon>
        <taxon>Bacillati</taxon>
        <taxon>Armatimonadota</taxon>
        <taxon>Armatimonadia</taxon>
        <taxon>Armatimonadales</taxon>
        <taxon>Armatimonadaceae</taxon>
        <taxon>Armatimonas</taxon>
    </lineage>
</organism>
<dbReference type="RefSeq" id="WP_184194651.1">
    <property type="nucleotide sequence ID" value="NZ_JACHGW010000002.1"/>
</dbReference>
<dbReference type="Pfam" id="PF01075">
    <property type="entry name" value="Glyco_transf_9"/>
    <property type="match status" value="1"/>
</dbReference>
<dbReference type="EC" id="2.4.-.-" evidence="3"/>
<dbReference type="AlphaFoldDB" id="A0A7W9W589"/>
<evidence type="ECO:0000256" key="2">
    <source>
        <dbReference type="ARBA" id="ARBA00022679"/>
    </source>
</evidence>
<protein>
    <submittedName>
        <fullName evidence="3">Heptosyltransferase-2</fullName>
        <ecNumber evidence="3">2.4.-.-</ecNumber>
    </submittedName>
</protein>
<dbReference type="GO" id="GO:0009244">
    <property type="term" value="P:lipopolysaccharide core region biosynthetic process"/>
    <property type="evidence" value="ECO:0007669"/>
    <property type="project" value="TreeGrafter"/>
</dbReference>
<keyword evidence="2 3" id="KW-0808">Transferase</keyword>
<sequence>MPKRIAVVTKHKYMGDTLIVTPLLRGIKQAYPESHVTLMAGGAAVQLLENCPYTDTLLAYKKDDGLFALAQKLAKPDICFLVDRSFRAAMLGVACGAKQRVGFNAEGRGFMLTHRVPYLWDKREIVAYLDLLQAITPGTYDPSPILWVKGDEKAAAQARLAPEGTCFIGMQPGANDPYVREWKAEHYALVGDRLSETLGARVVLFGTDTERKAAEAVEAAMRHKPLMLAGKTKLREAMALISCCELWIGNDGGLLHLAAGVGLPTVGIFGPTKYTRWHYDGPRHRSLVSPLAEGVKPTDDAIRAALDAITPDQVEHAARELLSLPL</sequence>
<evidence type="ECO:0000256" key="1">
    <source>
        <dbReference type="ARBA" id="ARBA00022676"/>
    </source>
</evidence>
<evidence type="ECO:0000313" key="3">
    <source>
        <dbReference type="EMBL" id="MBB6050179.1"/>
    </source>
</evidence>